<dbReference type="EMBL" id="JQOF01000071">
    <property type="protein sequence ID" value="KGA39067.1"/>
    <property type="molecule type" value="Genomic_DNA"/>
</dbReference>
<dbReference type="Gene3D" id="1.10.260.40">
    <property type="entry name" value="lambda repressor-like DNA-binding domains"/>
    <property type="match status" value="1"/>
</dbReference>
<keyword evidence="1" id="KW-0489">Methyltransferase</keyword>
<keyword evidence="2" id="KW-1185">Reference proteome</keyword>
<dbReference type="Proteomes" id="UP000029447">
    <property type="component" value="Unassembled WGS sequence"/>
</dbReference>
<evidence type="ECO:0000313" key="2">
    <source>
        <dbReference type="Proteomes" id="UP000029447"/>
    </source>
</evidence>
<name>A0ABR4VI83_9GAMM</name>
<gene>
    <name evidence="1" type="ORF">KU75_24855</name>
</gene>
<dbReference type="GO" id="GO:0032259">
    <property type="term" value="P:methylation"/>
    <property type="evidence" value="ECO:0007669"/>
    <property type="project" value="UniProtKB-KW"/>
</dbReference>
<evidence type="ECO:0000313" key="1">
    <source>
        <dbReference type="EMBL" id="KGA39067.1"/>
    </source>
</evidence>
<sequence length="53" mass="6004">MTLLAYIETFFAGNQAEFARSIGVKPPQITQWINKGFIVVDGTLYSPRRKISE</sequence>
<accession>A0ABR4VI83</accession>
<protein>
    <submittedName>
        <fullName evidence="1">5-methyltetrahydropteroyltriglutamate--homocysteine methyltransferase</fullName>
    </submittedName>
</protein>
<proteinExistence type="predicted"/>
<dbReference type="InterPro" id="IPR010982">
    <property type="entry name" value="Lambda_DNA-bd_dom_sf"/>
</dbReference>
<comment type="caution">
    <text evidence="1">The sequence shown here is derived from an EMBL/GenBank/DDBJ whole genome shotgun (WGS) entry which is preliminary data.</text>
</comment>
<organism evidence="1 2">
    <name type="scientific">Pectobacterium odoriferum</name>
    <dbReference type="NCBI Taxonomy" id="78398"/>
    <lineage>
        <taxon>Bacteria</taxon>
        <taxon>Pseudomonadati</taxon>
        <taxon>Pseudomonadota</taxon>
        <taxon>Gammaproteobacteria</taxon>
        <taxon>Enterobacterales</taxon>
        <taxon>Pectobacteriaceae</taxon>
        <taxon>Pectobacterium</taxon>
    </lineage>
</organism>
<dbReference type="GO" id="GO:0008168">
    <property type="term" value="F:methyltransferase activity"/>
    <property type="evidence" value="ECO:0007669"/>
    <property type="project" value="UniProtKB-KW"/>
</dbReference>
<keyword evidence="1" id="KW-0808">Transferase</keyword>
<reference evidence="1 2" key="1">
    <citation type="submission" date="2014-08" db="EMBL/GenBank/DDBJ databases">
        <title>Genome sequences of NCPPB Pectobacterium isolates.</title>
        <authorList>
            <person name="Glover R.H."/>
            <person name="Sapp M."/>
            <person name="Elphinstone J."/>
        </authorList>
    </citation>
    <scope>NUCLEOTIDE SEQUENCE [LARGE SCALE GENOMIC DNA]</scope>
    <source>
        <strain evidence="1 2">NCPPB3841</strain>
    </source>
</reference>